<dbReference type="GO" id="GO:0000027">
    <property type="term" value="P:ribosomal large subunit assembly"/>
    <property type="evidence" value="ECO:0007669"/>
    <property type="project" value="TreeGrafter"/>
</dbReference>
<dbReference type="GO" id="GO:0005524">
    <property type="term" value="F:ATP binding"/>
    <property type="evidence" value="ECO:0007669"/>
    <property type="project" value="UniProtKB-KW"/>
</dbReference>
<dbReference type="PANTHER" id="PTHR48103:SF2">
    <property type="entry name" value="MIDASIN"/>
    <property type="match status" value="1"/>
</dbReference>
<dbReference type="PaxDb" id="73239-Q7RJW5"/>
<keyword evidence="5" id="KW-1185">Reference proteome</keyword>
<dbReference type="CDD" id="cd01460">
    <property type="entry name" value="vWA_midasin"/>
    <property type="match status" value="1"/>
</dbReference>
<dbReference type="SUPFAM" id="SSF53300">
    <property type="entry name" value="vWA-like"/>
    <property type="match status" value="1"/>
</dbReference>
<dbReference type="EMBL" id="AABL01000886">
    <property type="protein sequence ID" value="EAA22672.1"/>
    <property type="molecule type" value="Genomic_DNA"/>
</dbReference>
<dbReference type="InParanoid" id="Q7RJW5"/>
<dbReference type="PANTHER" id="PTHR48103">
    <property type="entry name" value="MIDASIN-RELATED"/>
    <property type="match status" value="1"/>
</dbReference>
<name>Q7RJW5_PLAYO</name>
<dbReference type="GO" id="GO:0030687">
    <property type="term" value="C:preribosome, large subunit precursor"/>
    <property type="evidence" value="ECO:0007669"/>
    <property type="project" value="TreeGrafter"/>
</dbReference>
<reference evidence="4 5" key="1">
    <citation type="journal article" date="2002" name="Nature">
        <title>Genome sequence and comparative analysis of the model rodent malaria parasite Plasmodium yoelii yoelii.</title>
        <authorList>
            <person name="Carlton J.M."/>
            <person name="Angiuoli S.V."/>
            <person name="Suh B.B."/>
            <person name="Kooij T.W."/>
            <person name="Pertea M."/>
            <person name="Silva J.C."/>
            <person name="Ermolaeva M.D."/>
            <person name="Allen J.E."/>
            <person name="Selengut J.D."/>
            <person name="Koo H.L."/>
            <person name="Peterson J.D."/>
            <person name="Pop M."/>
            <person name="Kosack D.S."/>
            <person name="Shumway M.F."/>
            <person name="Bidwell S.L."/>
            <person name="Shallom S.J."/>
            <person name="van Aken S.E."/>
            <person name="Riedmuller S.B."/>
            <person name="Feldblyum T.V."/>
            <person name="Cho J.K."/>
            <person name="Quackenbush J."/>
            <person name="Sedegah M."/>
            <person name="Shoaibi A."/>
            <person name="Cummings L.M."/>
            <person name="Florens L."/>
            <person name="Yates J.R."/>
            <person name="Raine J.D."/>
            <person name="Sinden R.E."/>
            <person name="Harris M.A."/>
            <person name="Cunningham D.A."/>
            <person name="Preiser P.R."/>
            <person name="Bergman L.W."/>
            <person name="Vaidya A.B."/>
            <person name="van Lin L.H."/>
            <person name="Janse C.J."/>
            <person name="Waters A.P."/>
            <person name="Smith H.O."/>
            <person name="White O.R."/>
            <person name="Salzberg S.L."/>
            <person name="Venter J.C."/>
            <person name="Fraser C.M."/>
            <person name="Hoffman S.L."/>
            <person name="Gardner M.J."/>
            <person name="Carucci D.J."/>
        </authorList>
    </citation>
    <scope>NUCLEOTIDE SEQUENCE [LARGE SCALE GENOMIC DNA]</scope>
    <source>
        <strain evidence="4 5">17XNL</strain>
    </source>
</reference>
<feature type="domain" description="VWFA" evidence="3">
    <location>
        <begin position="63"/>
        <end position="267"/>
    </location>
</feature>
<accession>Q7RJW5</accession>
<dbReference type="GO" id="GO:0005634">
    <property type="term" value="C:nucleus"/>
    <property type="evidence" value="ECO:0007669"/>
    <property type="project" value="TreeGrafter"/>
</dbReference>
<evidence type="ECO:0000313" key="5">
    <source>
        <dbReference type="Proteomes" id="UP000008553"/>
    </source>
</evidence>
<dbReference type="Proteomes" id="UP000008553">
    <property type="component" value="Unassembled WGS sequence"/>
</dbReference>
<dbReference type="AlphaFoldDB" id="Q7RJW5"/>
<evidence type="ECO:0000256" key="2">
    <source>
        <dbReference type="ARBA" id="ARBA00022840"/>
    </source>
</evidence>
<keyword evidence="1" id="KW-0547">Nucleotide-binding</keyword>
<proteinExistence type="predicted"/>
<evidence type="ECO:0000313" key="4">
    <source>
        <dbReference type="EMBL" id="EAA22672.1"/>
    </source>
</evidence>
<dbReference type="InterPro" id="IPR036465">
    <property type="entry name" value="vWFA_dom_sf"/>
</dbReference>
<gene>
    <name evidence="4" type="ORF">PY03140</name>
</gene>
<dbReference type="InterPro" id="IPR002035">
    <property type="entry name" value="VWF_A"/>
</dbReference>
<evidence type="ECO:0000259" key="3">
    <source>
        <dbReference type="PROSITE" id="PS50234"/>
    </source>
</evidence>
<comment type="caution">
    <text evidence="4">The sequence shown here is derived from an EMBL/GenBank/DDBJ whole genome shotgun (WGS) entry which is preliminary data.</text>
</comment>
<keyword evidence="2" id="KW-0067">ATP-binding</keyword>
<evidence type="ECO:0000256" key="1">
    <source>
        <dbReference type="ARBA" id="ARBA00022741"/>
    </source>
</evidence>
<dbReference type="STRING" id="73239.Q7RJW5"/>
<dbReference type="Pfam" id="PF00092">
    <property type="entry name" value="VWA"/>
    <property type="match status" value="1"/>
</dbReference>
<sequence length="278" mass="32383">MISSQLCEQLKIILEPTVRNKYEGDYKSGKKLNIKKLVNYFASNFRNNKIWKRKTKLNKRDYNILIAIDNTKSMKINNIQKMTLNAIFLVAKAFEKLNVGKIGICSFGESEQITSNNIVCPMVNSLNKQNFLKILNHFNFNHDTQNSFDCAMLNALKICNYVFKNSYTQNNSKNTLNHLMLIISDGRFNKSSVRAEIFNSIKNNFIPILMIIDTQLSDNKAQSIFNLKQTFYKNNKLEIVPYLHDFPFPYFVVVNDINDIPSMTCDIIRQWFEVLNNK</sequence>
<protein>
    <submittedName>
        <fullName evidence="4">Drosophila melanogaster SD07158p-related</fullName>
    </submittedName>
</protein>
<dbReference type="Gene3D" id="3.40.50.410">
    <property type="entry name" value="von Willebrand factor, type A domain"/>
    <property type="match status" value="1"/>
</dbReference>
<organism evidence="4 5">
    <name type="scientific">Plasmodium yoelii yoelii</name>
    <dbReference type="NCBI Taxonomy" id="73239"/>
    <lineage>
        <taxon>Eukaryota</taxon>
        <taxon>Sar</taxon>
        <taxon>Alveolata</taxon>
        <taxon>Apicomplexa</taxon>
        <taxon>Aconoidasida</taxon>
        <taxon>Haemosporida</taxon>
        <taxon>Plasmodiidae</taxon>
        <taxon>Plasmodium</taxon>
        <taxon>Plasmodium (Vinckeia)</taxon>
    </lineage>
</organism>
<dbReference type="PROSITE" id="PS50234">
    <property type="entry name" value="VWFA"/>
    <property type="match status" value="1"/>
</dbReference>
<dbReference type="GO" id="GO:0000055">
    <property type="term" value="P:ribosomal large subunit export from nucleus"/>
    <property type="evidence" value="ECO:0007669"/>
    <property type="project" value="TreeGrafter"/>
</dbReference>